<dbReference type="PANTHER" id="PTHR40043:SF1">
    <property type="entry name" value="UPF0719 INNER MEMBRANE PROTEIN YJFL"/>
    <property type="match status" value="1"/>
</dbReference>
<comment type="subcellular location">
    <subcellularLocation>
        <location evidence="1">Cell membrane</location>
        <topology evidence="1">Multi-pass membrane protein</topology>
    </subcellularLocation>
</comment>
<accession>A0A1M7MCL9</accession>
<evidence type="ECO:0000256" key="6">
    <source>
        <dbReference type="ARBA" id="ARBA00023136"/>
    </source>
</evidence>
<evidence type="ECO:0000256" key="2">
    <source>
        <dbReference type="ARBA" id="ARBA00005779"/>
    </source>
</evidence>
<protein>
    <submittedName>
        <fullName evidence="8">Putative membrane protein</fullName>
    </submittedName>
</protein>
<sequence length="128" mass="13520">MPAILNYLIHLALAALLLAAFFKAYTWMTPFDEVLLIRQGNQAAALSLGGALIGFSITIGSALMHTADYREFFAWAFGAMVVQMLAYAIATSALKMSKDQIEANNTAFGGLLGAISISIGVINGACIS</sequence>
<dbReference type="OrthoDB" id="8565764at2"/>
<dbReference type="InterPro" id="IPR007140">
    <property type="entry name" value="DUF350"/>
</dbReference>
<proteinExistence type="inferred from homology"/>
<keyword evidence="3" id="KW-1003">Cell membrane</keyword>
<dbReference type="PANTHER" id="PTHR40043">
    <property type="entry name" value="UPF0719 INNER MEMBRANE PROTEIN YJFL"/>
    <property type="match status" value="1"/>
</dbReference>
<organism evidence="8 9">
    <name type="scientific">Duganella sacchari</name>
    <dbReference type="NCBI Taxonomy" id="551987"/>
    <lineage>
        <taxon>Bacteria</taxon>
        <taxon>Pseudomonadati</taxon>
        <taxon>Pseudomonadota</taxon>
        <taxon>Betaproteobacteria</taxon>
        <taxon>Burkholderiales</taxon>
        <taxon>Oxalobacteraceae</taxon>
        <taxon>Telluria group</taxon>
        <taxon>Duganella</taxon>
    </lineage>
</organism>
<name>A0A1M7MCL9_9BURK</name>
<evidence type="ECO:0000256" key="1">
    <source>
        <dbReference type="ARBA" id="ARBA00004651"/>
    </source>
</evidence>
<feature type="transmembrane region" description="Helical" evidence="7">
    <location>
        <begin position="106"/>
        <end position="127"/>
    </location>
</feature>
<comment type="similarity">
    <text evidence="2">Belongs to the UPF0719 family.</text>
</comment>
<keyword evidence="6 7" id="KW-0472">Membrane</keyword>
<dbReference type="RefSeq" id="WP_072782950.1">
    <property type="nucleotide sequence ID" value="NZ_FRCX01000003.1"/>
</dbReference>
<feature type="transmembrane region" description="Helical" evidence="7">
    <location>
        <begin position="42"/>
        <end position="65"/>
    </location>
</feature>
<feature type="transmembrane region" description="Helical" evidence="7">
    <location>
        <begin position="72"/>
        <end position="94"/>
    </location>
</feature>
<evidence type="ECO:0000313" key="8">
    <source>
        <dbReference type="EMBL" id="SHM88532.1"/>
    </source>
</evidence>
<evidence type="ECO:0000256" key="4">
    <source>
        <dbReference type="ARBA" id="ARBA00022692"/>
    </source>
</evidence>
<dbReference type="Proteomes" id="UP000184339">
    <property type="component" value="Unassembled WGS sequence"/>
</dbReference>
<dbReference type="GO" id="GO:0005886">
    <property type="term" value="C:plasma membrane"/>
    <property type="evidence" value="ECO:0007669"/>
    <property type="project" value="UniProtKB-SubCell"/>
</dbReference>
<dbReference type="AlphaFoldDB" id="A0A1M7MCL9"/>
<dbReference type="Pfam" id="PF03994">
    <property type="entry name" value="DUF350"/>
    <property type="match status" value="1"/>
</dbReference>
<evidence type="ECO:0000256" key="7">
    <source>
        <dbReference type="SAM" id="Phobius"/>
    </source>
</evidence>
<keyword evidence="5 7" id="KW-1133">Transmembrane helix</keyword>
<evidence type="ECO:0000256" key="5">
    <source>
        <dbReference type="ARBA" id="ARBA00022989"/>
    </source>
</evidence>
<evidence type="ECO:0000313" key="9">
    <source>
        <dbReference type="Proteomes" id="UP000184339"/>
    </source>
</evidence>
<gene>
    <name evidence="8" type="ORF">SAMN05192549_103117</name>
</gene>
<keyword evidence="9" id="KW-1185">Reference proteome</keyword>
<reference evidence="9" key="1">
    <citation type="submission" date="2016-11" db="EMBL/GenBank/DDBJ databases">
        <authorList>
            <person name="Varghese N."/>
            <person name="Submissions S."/>
        </authorList>
    </citation>
    <scope>NUCLEOTIDE SEQUENCE [LARGE SCALE GENOMIC DNA]</scope>
    <source>
        <strain evidence="9">Sac-22</strain>
    </source>
</reference>
<dbReference type="STRING" id="551987.SAMN05192549_103117"/>
<dbReference type="EMBL" id="FRCX01000003">
    <property type="protein sequence ID" value="SHM88532.1"/>
    <property type="molecule type" value="Genomic_DNA"/>
</dbReference>
<evidence type="ECO:0000256" key="3">
    <source>
        <dbReference type="ARBA" id="ARBA00022475"/>
    </source>
</evidence>
<keyword evidence="4 7" id="KW-0812">Transmembrane</keyword>